<keyword evidence="1" id="KW-0227">DNA damage</keyword>
<dbReference type="EC" id="5.6.2.3" evidence="1"/>
<keyword evidence="1" id="KW-0347">Helicase</keyword>
<comment type="catalytic activity">
    <reaction evidence="1">
        <text>ATP + H2O = ADP + phosphate + H(+)</text>
        <dbReference type="Rhea" id="RHEA:13065"/>
        <dbReference type="ChEBI" id="CHEBI:15377"/>
        <dbReference type="ChEBI" id="CHEBI:15378"/>
        <dbReference type="ChEBI" id="CHEBI:30616"/>
        <dbReference type="ChEBI" id="CHEBI:43474"/>
        <dbReference type="ChEBI" id="CHEBI:456216"/>
        <dbReference type="EC" id="5.6.2.3"/>
    </reaction>
</comment>
<sequence>MISVIYPQSDPMFSRIATWCCIPNKRACSPFCLLIHGAAGTGKSAVLRECRRIGEQIYGAGSVAVTAPVASAAVLVDGRTIHSFAQIAPKAVGEFEILTTIKRRCLEKMMGALKVLFIEEIGLLDPVLLAELDHLFKQFFDSSAPFGGISVVGFGDLLQLPPFGGMNVFEDIKSLAAENRDKKAPSSRNLWSLFERYELKKNFRTRDSLHTSTLALLRIGAHRTDSDAMRLLKSLETPRDVTTDHPEEVFAILEDMEKANPGKDFLLMAPTNRQTAILNDYKLGKLGHPTTLEPIVKSPSEVGQKYFYEGEWETLHLVAGCKVMLTRNLNQKKGLVNGSMGILKKINKGSLTIRFDGLGEFTIPRSKYSNEMRTKFWEQYPIRVAEATNIQKSQGLTVDGVVLVTDRIFGVGSVYTALSRAKDLGLCRITRFNVERWYTNWAALRELRRMPDCS</sequence>
<keyword evidence="1" id="KW-0234">DNA repair</keyword>
<dbReference type="Gene3D" id="2.30.30.940">
    <property type="match status" value="1"/>
</dbReference>
<dbReference type="InterPro" id="IPR027417">
    <property type="entry name" value="P-loop_NTPase"/>
</dbReference>
<dbReference type="AlphaFoldDB" id="A0A2G5TDW1"/>
<dbReference type="InterPro" id="IPR049163">
    <property type="entry name" value="Pif1-like_2B_dom"/>
</dbReference>
<dbReference type="GO" id="GO:0043139">
    <property type="term" value="F:5'-3' DNA helicase activity"/>
    <property type="evidence" value="ECO:0007669"/>
    <property type="project" value="UniProtKB-EC"/>
</dbReference>
<dbReference type="GO" id="GO:0006310">
    <property type="term" value="P:DNA recombination"/>
    <property type="evidence" value="ECO:0007669"/>
    <property type="project" value="UniProtKB-KW"/>
</dbReference>
<evidence type="ECO:0000313" key="4">
    <source>
        <dbReference type="EMBL" id="PIC25261.1"/>
    </source>
</evidence>
<feature type="domain" description="DNA helicase Pif1-like DEAD-box helicase" evidence="2">
    <location>
        <begin position="33"/>
        <end position="208"/>
    </location>
</feature>
<dbReference type="STRING" id="1611254.A0A2G5TDW1"/>
<dbReference type="Proteomes" id="UP000230233">
    <property type="component" value="Chromosome V"/>
</dbReference>
<organism evidence="4 5">
    <name type="scientific">Caenorhabditis nigoni</name>
    <dbReference type="NCBI Taxonomy" id="1611254"/>
    <lineage>
        <taxon>Eukaryota</taxon>
        <taxon>Metazoa</taxon>
        <taxon>Ecdysozoa</taxon>
        <taxon>Nematoda</taxon>
        <taxon>Chromadorea</taxon>
        <taxon>Rhabditida</taxon>
        <taxon>Rhabditina</taxon>
        <taxon>Rhabditomorpha</taxon>
        <taxon>Rhabditoidea</taxon>
        <taxon>Rhabditidae</taxon>
        <taxon>Peloderinae</taxon>
        <taxon>Caenorhabditis</taxon>
    </lineage>
</organism>
<feature type="domain" description="DNA helicase Pif1-like 2B" evidence="3">
    <location>
        <begin position="314"/>
        <end position="342"/>
    </location>
</feature>
<keyword evidence="1" id="KW-0233">DNA recombination</keyword>
<evidence type="ECO:0000259" key="2">
    <source>
        <dbReference type="Pfam" id="PF05970"/>
    </source>
</evidence>
<dbReference type="Pfam" id="PF05970">
    <property type="entry name" value="PIF1"/>
    <property type="match status" value="1"/>
</dbReference>
<reference evidence="5" key="1">
    <citation type="submission" date="2017-10" db="EMBL/GenBank/DDBJ databases">
        <title>Rapid genome shrinkage in a self-fertile nematode reveals novel sperm competition proteins.</title>
        <authorList>
            <person name="Yin D."/>
            <person name="Schwarz E.M."/>
            <person name="Thomas C.G."/>
            <person name="Felde R.L."/>
            <person name="Korf I.F."/>
            <person name="Cutter A.D."/>
            <person name="Schartner C.M."/>
            <person name="Ralston E.J."/>
            <person name="Meyer B.J."/>
            <person name="Haag E.S."/>
        </authorList>
    </citation>
    <scope>NUCLEOTIDE SEQUENCE [LARGE SCALE GENOMIC DNA]</scope>
    <source>
        <strain evidence="5">JU1422</strain>
    </source>
</reference>
<dbReference type="InterPro" id="IPR051055">
    <property type="entry name" value="PIF1_helicase"/>
</dbReference>
<dbReference type="OrthoDB" id="5876148at2759"/>
<dbReference type="Pfam" id="PF21530">
    <property type="entry name" value="Pif1_2B_dom"/>
    <property type="match status" value="1"/>
</dbReference>
<keyword evidence="5" id="KW-1185">Reference proteome</keyword>
<accession>A0A2G5TDW1</accession>
<dbReference type="PANTHER" id="PTHR47642">
    <property type="entry name" value="ATP-DEPENDENT DNA HELICASE"/>
    <property type="match status" value="1"/>
</dbReference>
<comment type="similarity">
    <text evidence="1">Belongs to the helicase family.</text>
</comment>
<keyword evidence="1" id="KW-0378">Hydrolase</keyword>
<proteinExistence type="inferred from homology"/>
<dbReference type="GO" id="GO:0000723">
    <property type="term" value="P:telomere maintenance"/>
    <property type="evidence" value="ECO:0007669"/>
    <property type="project" value="InterPro"/>
</dbReference>
<protein>
    <recommendedName>
        <fullName evidence="1">ATP-dependent DNA helicase</fullName>
        <ecNumber evidence="1">5.6.2.3</ecNumber>
    </recommendedName>
</protein>
<evidence type="ECO:0000313" key="5">
    <source>
        <dbReference type="Proteomes" id="UP000230233"/>
    </source>
</evidence>
<keyword evidence="1" id="KW-0067">ATP-binding</keyword>
<dbReference type="InterPro" id="IPR010285">
    <property type="entry name" value="DNA_helicase_pif1-like_DEAD"/>
</dbReference>
<dbReference type="Gene3D" id="3.40.50.300">
    <property type="entry name" value="P-loop containing nucleotide triphosphate hydrolases"/>
    <property type="match status" value="1"/>
</dbReference>
<dbReference type="SUPFAM" id="SSF52540">
    <property type="entry name" value="P-loop containing nucleoside triphosphate hydrolases"/>
    <property type="match status" value="2"/>
</dbReference>
<gene>
    <name evidence="4" type="primary">Cnig_chr_V.g18263</name>
    <name evidence="4" type="ORF">B9Z55_018263</name>
</gene>
<dbReference type="CDD" id="cd18809">
    <property type="entry name" value="SF1_C_RecD"/>
    <property type="match status" value="1"/>
</dbReference>
<dbReference type="PANTHER" id="PTHR47642:SF6">
    <property type="entry name" value="ATP-DEPENDENT DNA HELICASE"/>
    <property type="match status" value="1"/>
</dbReference>
<dbReference type="GO" id="GO:0006281">
    <property type="term" value="P:DNA repair"/>
    <property type="evidence" value="ECO:0007669"/>
    <property type="project" value="UniProtKB-KW"/>
</dbReference>
<comment type="cofactor">
    <cofactor evidence="1">
        <name>Mg(2+)</name>
        <dbReference type="ChEBI" id="CHEBI:18420"/>
    </cofactor>
</comment>
<keyword evidence="1" id="KW-0547">Nucleotide-binding</keyword>
<dbReference type="GO" id="GO:0005524">
    <property type="term" value="F:ATP binding"/>
    <property type="evidence" value="ECO:0007669"/>
    <property type="project" value="UniProtKB-KW"/>
</dbReference>
<evidence type="ECO:0000259" key="3">
    <source>
        <dbReference type="Pfam" id="PF21530"/>
    </source>
</evidence>
<evidence type="ECO:0000256" key="1">
    <source>
        <dbReference type="RuleBase" id="RU363044"/>
    </source>
</evidence>
<name>A0A2G5TDW1_9PELO</name>
<comment type="caution">
    <text evidence="4">The sequence shown here is derived from an EMBL/GenBank/DDBJ whole genome shotgun (WGS) entry which is preliminary data.</text>
</comment>
<dbReference type="EMBL" id="PDUG01000005">
    <property type="protein sequence ID" value="PIC25261.1"/>
    <property type="molecule type" value="Genomic_DNA"/>
</dbReference>
<dbReference type="GO" id="GO:0016887">
    <property type="term" value="F:ATP hydrolysis activity"/>
    <property type="evidence" value="ECO:0007669"/>
    <property type="project" value="RHEA"/>
</dbReference>